<reference evidence="3" key="1">
    <citation type="submission" date="2022-01" db="EMBL/GenBank/DDBJ databases">
        <authorList>
            <person name="Jo J.-H."/>
            <person name="Im W.-T."/>
        </authorList>
    </citation>
    <scope>NUCLEOTIDE SEQUENCE</scope>
    <source>
        <strain evidence="3">XY25</strain>
    </source>
</reference>
<feature type="signal peptide" evidence="2">
    <location>
        <begin position="1"/>
        <end position="29"/>
    </location>
</feature>
<keyword evidence="2" id="KW-0732">Signal</keyword>
<evidence type="ECO:0008006" key="5">
    <source>
        <dbReference type="Google" id="ProtNLM"/>
    </source>
</evidence>
<keyword evidence="4" id="KW-1185">Reference proteome</keyword>
<dbReference type="EMBL" id="JAKLTN010000001">
    <property type="protein sequence ID" value="MCG2576922.1"/>
    <property type="molecule type" value="Genomic_DNA"/>
</dbReference>
<dbReference type="Proteomes" id="UP001165384">
    <property type="component" value="Unassembled WGS sequence"/>
</dbReference>
<protein>
    <recommendedName>
        <fullName evidence="5">DUF3613 domain-containing protein</fullName>
    </recommendedName>
</protein>
<gene>
    <name evidence="3" type="ORF">LZ012_07935</name>
</gene>
<evidence type="ECO:0000256" key="2">
    <source>
        <dbReference type="SAM" id="SignalP"/>
    </source>
</evidence>
<feature type="chain" id="PRO_5046701914" description="DUF3613 domain-containing protein" evidence="2">
    <location>
        <begin position="30"/>
        <end position="107"/>
    </location>
</feature>
<evidence type="ECO:0000256" key="1">
    <source>
        <dbReference type="SAM" id="MobiDB-lite"/>
    </source>
</evidence>
<comment type="caution">
    <text evidence="3">The sequence shown here is derived from an EMBL/GenBank/DDBJ whole genome shotgun (WGS) entry which is preliminary data.</text>
</comment>
<sequence length="107" mass="11546">MKHHSMLNSFCGLLIGLAGVSAAVNTPWAADVGMPVLSKWSAKTMVVPPQVPAAASSNATEESRHAKGAQGPIRRDYNDPMVGADAETLRRDLQMDRYPFNNRVSIP</sequence>
<accession>A0ABS9K175</accession>
<proteinExistence type="predicted"/>
<feature type="region of interest" description="Disordered" evidence="1">
    <location>
        <begin position="52"/>
        <end position="88"/>
    </location>
</feature>
<dbReference type="RefSeq" id="WP_275709352.1">
    <property type="nucleotide sequence ID" value="NZ_JAKLTN010000001.1"/>
</dbReference>
<evidence type="ECO:0000313" key="3">
    <source>
        <dbReference type="EMBL" id="MCG2576922.1"/>
    </source>
</evidence>
<name>A0ABS9K175_9RHOO</name>
<evidence type="ECO:0000313" key="4">
    <source>
        <dbReference type="Proteomes" id="UP001165384"/>
    </source>
</evidence>
<organism evidence="3 4">
    <name type="scientific">Dechloromonas hankyongensis</name>
    <dbReference type="NCBI Taxonomy" id="2908002"/>
    <lineage>
        <taxon>Bacteria</taxon>
        <taxon>Pseudomonadati</taxon>
        <taxon>Pseudomonadota</taxon>
        <taxon>Betaproteobacteria</taxon>
        <taxon>Rhodocyclales</taxon>
        <taxon>Azonexaceae</taxon>
        <taxon>Dechloromonas</taxon>
    </lineage>
</organism>